<dbReference type="Proteomes" id="UP001596456">
    <property type="component" value="Unassembled WGS sequence"/>
</dbReference>
<feature type="region of interest" description="Disordered" evidence="1">
    <location>
        <begin position="30"/>
        <end position="284"/>
    </location>
</feature>
<comment type="caution">
    <text evidence="2">The sequence shown here is derived from an EMBL/GenBank/DDBJ whole genome shotgun (WGS) entry which is preliminary data.</text>
</comment>
<accession>A0ABW2KPA2</accession>
<dbReference type="EMBL" id="JBHTCM010000004">
    <property type="protein sequence ID" value="MFC7331767.1"/>
    <property type="molecule type" value="Genomic_DNA"/>
</dbReference>
<protein>
    <recommendedName>
        <fullName evidence="4">Helix-turn-helix domain-containing protein</fullName>
    </recommendedName>
</protein>
<reference evidence="3" key="1">
    <citation type="journal article" date="2019" name="Int. J. Syst. Evol. Microbiol.">
        <title>The Global Catalogue of Microorganisms (GCM) 10K type strain sequencing project: providing services to taxonomists for standard genome sequencing and annotation.</title>
        <authorList>
            <consortium name="The Broad Institute Genomics Platform"/>
            <consortium name="The Broad Institute Genome Sequencing Center for Infectious Disease"/>
            <person name="Wu L."/>
            <person name="Ma J."/>
        </authorList>
    </citation>
    <scope>NUCLEOTIDE SEQUENCE [LARGE SCALE GENOMIC DNA]</scope>
    <source>
        <strain evidence="3">CGMCC 1.16275</strain>
    </source>
</reference>
<name>A0ABW2KPA2_9PROT</name>
<keyword evidence="3" id="KW-1185">Reference proteome</keyword>
<feature type="compositionally biased region" description="Polar residues" evidence="1">
    <location>
        <begin position="346"/>
        <end position="358"/>
    </location>
</feature>
<feature type="compositionally biased region" description="Basic and acidic residues" evidence="1">
    <location>
        <begin position="187"/>
        <end position="226"/>
    </location>
</feature>
<dbReference type="RefSeq" id="WP_377355740.1">
    <property type="nucleotide sequence ID" value="NZ_JBHTCM010000004.1"/>
</dbReference>
<feature type="compositionally biased region" description="Basic and acidic residues" evidence="1">
    <location>
        <begin position="78"/>
        <end position="155"/>
    </location>
</feature>
<evidence type="ECO:0000313" key="3">
    <source>
        <dbReference type="Proteomes" id="UP001596456"/>
    </source>
</evidence>
<gene>
    <name evidence="2" type="ORF">ACFQPS_01200</name>
</gene>
<feature type="region of interest" description="Disordered" evidence="1">
    <location>
        <begin position="330"/>
        <end position="358"/>
    </location>
</feature>
<evidence type="ECO:0008006" key="4">
    <source>
        <dbReference type="Google" id="ProtNLM"/>
    </source>
</evidence>
<proteinExistence type="predicted"/>
<feature type="compositionally biased region" description="Basic and acidic residues" evidence="1">
    <location>
        <begin position="330"/>
        <end position="339"/>
    </location>
</feature>
<evidence type="ECO:0000256" key="1">
    <source>
        <dbReference type="SAM" id="MobiDB-lite"/>
    </source>
</evidence>
<evidence type="ECO:0000313" key="2">
    <source>
        <dbReference type="EMBL" id="MFC7331767.1"/>
    </source>
</evidence>
<sequence>MYRSGATLTAIAREFDCTPSAISYIVRKAEAAGTREEQETGTETAAVVEAPAEPVRETVAPVDDAPRQPRLEMPAQEARPERPQGDRPPRAERSTDRTAERSAERTTDRSEGQDRNPAERMNAERVNGERSYGDRQQGERSQVERPRDRQPREARFQGGDRQGGERQGGDRNQGQGGDQRRTMQLQGRDRNQGRNQGERFDRDRNQGRNQGERGQGERGQGERGQGDRNQAPRGFADRGQVESFDPDVQIGEFIDRERPYPYHRQQRNAARIEAQETPAEPADTRMATAAQTCAELYRTWKANPAEAGIQGLDDALHELRRVIARMEIEMSASRREEQRPIPIPSYRTNQPSPQQPRG</sequence>
<organism evidence="2 3">
    <name type="scientific">Rhodocista pekingensis</name>
    <dbReference type="NCBI Taxonomy" id="201185"/>
    <lineage>
        <taxon>Bacteria</taxon>
        <taxon>Pseudomonadati</taxon>
        <taxon>Pseudomonadota</taxon>
        <taxon>Alphaproteobacteria</taxon>
        <taxon>Rhodospirillales</taxon>
        <taxon>Azospirillaceae</taxon>
        <taxon>Rhodocista</taxon>
    </lineage>
</organism>
<feature type="compositionally biased region" description="Low complexity" evidence="1">
    <location>
        <begin position="41"/>
        <end position="62"/>
    </location>
</feature>